<keyword evidence="3" id="KW-1185">Reference proteome</keyword>
<dbReference type="Proteomes" id="UP000271098">
    <property type="component" value="Unassembled WGS sequence"/>
</dbReference>
<feature type="region of interest" description="Disordered" evidence="1">
    <location>
        <begin position="93"/>
        <end position="196"/>
    </location>
</feature>
<evidence type="ECO:0000256" key="1">
    <source>
        <dbReference type="SAM" id="MobiDB-lite"/>
    </source>
</evidence>
<evidence type="ECO:0000313" key="2">
    <source>
        <dbReference type="EMBL" id="VDN28504.1"/>
    </source>
</evidence>
<feature type="compositionally biased region" description="Basic and acidic residues" evidence="1">
    <location>
        <begin position="167"/>
        <end position="184"/>
    </location>
</feature>
<feature type="compositionally biased region" description="Polar residues" evidence="1">
    <location>
        <begin position="185"/>
        <end position="196"/>
    </location>
</feature>
<sequence>MKYLDAGAVTVKYLDVGTTPSFMEETDPRADSLYNVKTEIAFPKRVDEVNYRCTSAEVNTQDWSKEYLEGTPPTPSPSAIATSPESYRAQDYLTLKQQATSESPESSSPVKPQMTMLFAGGGGGGAKQASKTGSDKNASAKKLGSSPRSQPERSSESMRLKLRRLQRRIEENVRQKTSGRKSDTTQRTGQTSPLKK</sequence>
<dbReference type="OrthoDB" id="5861448at2759"/>
<dbReference type="WBParaSite" id="GPUH_0001678301-mRNA-1">
    <property type="protein sequence ID" value="GPUH_0001678301-mRNA-1"/>
    <property type="gene ID" value="GPUH_0001678301"/>
</dbReference>
<gene>
    <name evidence="2" type="ORF">GPUH_LOCUS16765</name>
</gene>
<name>A0A183E720_9BILA</name>
<accession>A0A183E720</accession>
<dbReference type="EMBL" id="UYRT01084205">
    <property type="protein sequence ID" value="VDN28504.1"/>
    <property type="molecule type" value="Genomic_DNA"/>
</dbReference>
<evidence type="ECO:0000313" key="4">
    <source>
        <dbReference type="WBParaSite" id="GPUH_0001678301-mRNA-1"/>
    </source>
</evidence>
<organism evidence="4">
    <name type="scientific">Gongylonema pulchrum</name>
    <dbReference type="NCBI Taxonomy" id="637853"/>
    <lineage>
        <taxon>Eukaryota</taxon>
        <taxon>Metazoa</taxon>
        <taxon>Ecdysozoa</taxon>
        <taxon>Nematoda</taxon>
        <taxon>Chromadorea</taxon>
        <taxon>Rhabditida</taxon>
        <taxon>Spirurina</taxon>
        <taxon>Spiruromorpha</taxon>
        <taxon>Spiruroidea</taxon>
        <taxon>Gongylonematidae</taxon>
        <taxon>Gongylonema</taxon>
    </lineage>
</organism>
<reference evidence="4" key="1">
    <citation type="submission" date="2016-06" db="UniProtKB">
        <authorList>
            <consortium name="WormBaseParasite"/>
        </authorList>
    </citation>
    <scope>IDENTIFICATION</scope>
</reference>
<proteinExistence type="predicted"/>
<protein>
    <submittedName>
        <fullName evidence="4">Protein kinase domain-containing protein</fullName>
    </submittedName>
</protein>
<evidence type="ECO:0000313" key="3">
    <source>
        <dbReference type="Proteomes" id="UP000271098"/>
    </source>
</evidence>
<reference evidence="2 3" key="2">
    <citation type="submission" date="2018-11" db="EMBL/GenBank/DDBJ databases">
        <authorList>
            <consortium name="Pathogen Informatics"/>
        </authorList>
    </citation>
    <scope>NUCLEOTIDE SEQUENCE [LARGE SCALE GENOMIC DNA]</scope>
</reference>
<dbReference type="AlphaFoldDB" id="A0A183E720"/>
<feature type="compositionally biased region" description="Basic and acidic residues" evidence="1">
    <location>
        <begin position="150"/>
        <end position="159"/>
    </location>
</feature>